<evidence type="ECO:0000313" key="6">
    <source>
        <dbReference type="Proteomes" id="UP000183994"/>
    </source>
</evidence>
<dbReference type="AlphaFoldDB" id="A0A1M6VIR2"/>
<evidence type="ECO:0000313" key="5">
    <source>
        <dbReference type="EMBL" id="SHK81368.1"/>
    </source>
</evidence>
<dbReference type="GO" id="GO:0005524">
    <property type="term" value="F:ATP binding"/>
    <property type="evidence" value="ECO:0007669"/>
    <property type="project" value="UniProtKB-KW"/>
</dbReference>
<reference evidence="6" key="1">
    <citation type="submission" date="2016-11" db="EMBL/GenBank/DDBJ databases">
        <authorList>
            <person name="Varghese N."/>
            <person name="Submissions S."/>
        </authorList>
    </citation>
    <scope>NUCLEOTIDE SEQUENCE [LARGE SCALE GENOMIC DNA]</scope>
    <source>
        <strain evidence="6">DSM 16219</strain>
    </source>
</reference>
<dbReference type="STRING" id="1121393.SAMN02745216_04126"/>
<dbReference type="PROSITE" id="PS50893">
    <property type="entry name" value="ABC_TRANSPORTER_2"/>
    <property type="match status" value="1"/>
</dbReference>
<dbReference type="InterPro" id="IPR017871">
    <property type="entry name" value="ABC_transporter-like_CS"/>
</dbReference>
<keyword evidence="2" id="KW-0547">Nucleotide-binding</keyword>
<dbReference type="PANTHER" id="PTHR43423:SF1">
    <property type="entry name" value="ABC TRANSPORTER I FAMILY MEMBER 17"/>
    <property type="match status" value="1"/>
</dbReference>
<gene>
    <name evidence="5" type="ORF">SAMN02745216_04126</name>
</gene>
<dbReference type="InterPro" id="IPR027417">
    <property type="entry name" value="P-loop_NTPase"/>
</dbReference>
<proteinExistence type="predicted"/>
<dbReference type="InterPro" id="IPR003439">
    <property type="entry name" value="ABC_transporter-like_ATP-bd"/>
</dbReference>
<dbReference type="SMART" id="SM00382">
    <property type="entry name" value="AAA"/>
    <property type="match status" value="1"/>
</dbReference>
<dbReference type="OrthoDB" id="9809450at2"/>
<keyword evidence="3 5" id="KW-0067">ATP-binding</keyword>
<evidence type="ECO:0000259" key="4">
    <source>
        <dbReference type="PROSITE" id="PS50893"/>
    </source>
</evidence>
<dbReference type="InterPro" id="IPR003593">
    <property type="entry name" value="AAA+_ATPase"/>
</dbReference>
<evidence type="ECO:0000256" key="1">
    <source>
        <dbReference type="ARBA" id="ARBA00022448"/>
    </source>
</evidence>
<dbReference type="PROSITE" id="PS00211">
    <property type="entry name" value="ABC_TRANSPORTER_1"/>
    <property type="match status" value="1"/>
</dbReference>
<evidence type="ECO:0000256" key="2">
    <source>
        <dbReference type="ARBA" id="ARBA00022741"/>
    </source>
</evidence>
<protein>
    <submittedName>
        <fullName evidence="5">Putative ABC transport system ATP-binding protein</fullName>
    </submittedName>
</protein>
<keyword evidence="6" id="KW-1185">Reference proteome</keyword>
<dbReference type="PANTHER" id="PTHR43423">
    <property type="entry name" value="ABC TRANSPORTER I FAMILY MEMBER 17"/>
    <property type="match status" value="1"/>
</dbReference>
<feature type="domain" description="ABC transporter" evidence="4">
    <location>
        <begin position="52"/>
        <end position="267"/>
    </location>
</feature>
<keyword evidence="1" id="KW-0813">Transport</keyword>
<dbReference type="Pfam" id="PF00005">
    <property type="entry name" value="ABC_tran"/>
    <property type="match status" value="1"/>
</dbReference>
<organism evidence="5 6">
    <name type="scientific">Desulfatibacillum alkenivorans DSM 16219</name>
    <dbReference type="NCBI Taxonomy" id="1121393"/>
    <lineage>
        <taxon>Bacteria</taxon>
        <taxon>Pseudomonadati</taxon>
        <taxon>Thermodesulfobacteriota</taxon>
        <taxon>Desulfobacteria</taxon>
        <taxon>Desulfobacterales</taxon>
        <taxon>Desulfatibacillaceae</taxon>
        <taxon>Desulfatibacillum</taxon>
    </lineage>
</organism>
<dbReference type="EMBL" id="FQZU01000034">
    <property type="protein sequence ID" value="SHK81368.1"/>
    <property type="molecule type" value="Genomic_DNA"/>
</dbReference>
<dbReference type="GO" id="GO:0016887">
    <property type="term" value="F:ATP hydrolysis activity"/>
    <property type="evidence" value="ECO:0007669"/>
    <property type="project" value="InterPro"/>
</dbReference>
<sequence length="268" mass="30156">MIKGPSFFLTSKAHRRRQEVALNEGLCLSCYEVSVKTVPGTEIIDMKDQTIVECRNLGFAYENGKDLFSEVNLKVPAGAFVQIQGASGTGKSTFLRLLNRLAIPSKGSILFQGKDLQELEAPELRTRIVYLQQTPTLIQGSVRHNLVLPFRFFQNKKRKAPEDEELRKGLQRFMLDEISLEQSAMDLSVGQRQRLCLLRAILLSPDVLLLDEPTSALDKDSRQAVVDVVNKLHRDDNITMFLVAHTEFSVESGKVIYCTLNSGKMEVQ</sequence>
<accession>A0A1M6VIR2</accession>
<name>A0A1M6VIR2_9BACT</name>
<dbReference type="SUPFAM" id="SSF52540">
    <property type="entry name" value="P-loop containing nucleoside triphosphate hydrolases"/>
    <property type="match status" value="1"/>
</dbReference>
<dbReference type="Proteomes" id="UP000183994">
    <property type="component" value="Unassembled WGS sequence"/>
</dbReference>
<evidence type="ECO:0000256" key="3">
    <source>
        <dbReference type="ARBA" id="ARBA00022840"/>
    </source>
</evidence>
<dbReference type="Gene3D" id="3.40.50.300">
    <property type="entry name" value="P-loop containing nucleotide triphosphate hydrolases"/>
    <property type="match status" value="1"/>
</dbReference>